<reference evidence="3" key="1">
    <citation type="journal article" date="2019" name="Int. J. Syst. Evol. Microbiol.">
        <title>The Global Catalogue of Microorganisms (GCM) 10K type strain sequencing project: providing services to taxonomists for standard genome sequencing and annotation.</title>
        <authorList>
            <consortium name="The Broad Institute Genomics Platform"/>
            <consortium name="The Broad Institute Genome Sequencing Center for Infectious Disease"/>
            <person name="Wu L."/>
            <person name="Ma J."/>
        </authorList>
    </citation>
    <scope>NUCLEOTIDE SEQUENCE [LARGE SCALE GENOMIC DNA]</scope>
    <source>
        <strain evidence="3">CGMCC 4.7683</strain>
    </source>
</reference>
<feature type="compositionally biased region" description="Polar residues" evidence="1">
    <location>
        <begin position="66"/>
        <end position="77"/>
    </location>
</feature>
<feature type="region of interest" description="Disordered" evidence="1">
    <location>
        <begin position="37"/>
        <end position="82"/>
    </location>
</feature>
<keyword evidence="3" id="KW-1185">Reference proteome</keyword>
<organism evidence="2 3">
    <name type="scientific">Amycolatopsis oliviviridis</name>
    <dbReference type="NCBI Taxonomy" id="1471590"/>
    <lineage>
        <taxon>Bacteria</taxon>
        <taxon>Bacillati</taxon>
        <taxon>Actinomycetota</taxon>
        <taxon>Actinomycetes</taxon>
        <taxon>Pseudonocardiales</taxon>
        <taxon>Pseudonocardiaceae</taxon>
        <taxon>Amycolatopsis</taxon>
    </lineage>
</organism>
<gene>
    <name evidence="2" type="ORF">GCM10017790_62800</name>
</gene>
<name>A0ABQ3M1D2_9PSEU</name>
<protein>
    <submittedName>
        <fullName evidence="2">Uncharacterized protein</fullName>
    </submittedName>
</protein>
<evidence type="ECO:0000313" key="2">
    <source>
        <dbReference type="EMBL" id="GHH29894.1"/>
    </source>
</evidence>
<sequence length="102" mass="10481">MIVSAGCADSAAPAGVVTATEASVATASAVMRTRLKVSPFPSKGESPETLSTSVTGGSVPAKVPTNGGSRSRQTGQPVNHLGGRARRVRIPIMIYYVRIRTA</sequence>
<dbReference type="EMBL" id="BNAY01000008">
    <property type="protein sequence ID" value="GHH29894.1"/>
    <property type="molecule type" value="Genomic_DNA"/>
</dbReference>
<comment type="caution">
    <text evidence="2">The sequence shown here is derived from an EMBL/GenBank/DDBJ whole genome shotgun (WGS) entry which is preliminary data.</text>
</comment>
<dbReference type="Proteomes" id="UP000635387">
    <property type="component" value="Unassembled WGS sequence"/>
</dbReference>
<evidence type="ECO:0000313" key="3">
    <source>
        <dbReference type="Proteomes" id="UP000635387"/>
    </source>
</evidence>
<evidence type="ECO:0000256" key="1">
    <source>
        <dbReference type="SAM" id="MobiDB-lite"/>
    </source>
</evidence>
<accession>A0ABQ3M1D2</accession>
<proteinExistence type="predicted"/>